<feature type="transmembrane region" description="Helical" evidence="7">
    <location>
        <begin position="93"/>
        <end position="114"/>
    </location>
</feature>
<evidence type="ECO:0000256" key="1">
    <source>
        <dbReference type="ARBA" id="ARBA00004236"/>
    </source>
</evidence>
<feature type="domain" description="PDGLE" evidence="8">
    <location>
        <begin position="33"/>
        <end position="116"/>
    </location>
</feature>
<evidence type="ECO:0000313" key="9">
    <source>
        <dbReference type="EMBL" id="MFC4600576.1"/>
    </source>
</evidence>
<comment type="caution">
    <text evidence="9">The sequence shown here is derived from an EMBL/GenBank/DDBJ whole genome shotgun (WGS) entry which is preliminary data.</text>
</comment>
<dbReference type="EMBL" id="JBHSEP010000017">
    <property type="protein sequence ID" value="MFC4600576.1"/>
    <property type="molecule type" value="Genomic_DNA"/>
</dbReference>
<name>A0ABV9FF83_9BACL</name>
<keyword evidence="4 7" id="KW-1133">Transmembrane helix</keyword>
<feature type="compositionally biased region" description="Basic and acidic residues" evidence="6">
    <location>
        <begin position="1"/>
        <end position="16"/>
    </location>
</feature>
<comment type="subcellular location">
    <subcellularLocation>
        <location evidence="1">Cell membrane</location>
    </subcellularLocation>
</comment>
<gene>
    <name evidence="9" type="ORF">ACFO3S_20195</name>
</gene>
<dbReference type="RefSeq" id="WP_378099777.1">
    <property type="nucleotide sequence ID" value="NZ_JBHSEP010000017.1"/>
</dbReference>
<evidence type="ECO:0000256" key="5">
    <source>
        <dbReference type="ARBA" id="ARBA00023136"/>
    </source>
</evidence>
<keyword evidence="2" id="KW-1003">Cell membrane</keyword>
<dbReference type="Proteomes" id="UP001596028">
    <property type="component" value="Unassembled WGS sequence"/>
</dbReference>
<keyword evidence="10" id="KW-1185">Reference proteome</keyword>
<evidence type="ECO:0000259" key="8">
    <source>
        <dbReference type="Pfam" id="PF13190"/>
    </source>
</evidence>
<sequence length="137" mass="14556">MNDFVKEKGKPPEDGRPGASAGAEATTTNRKRRWRVVAIVTLLAAGVASSFASPHPDGLERVAEDHGFLDQAKEPSWSAWIPDYELPGVPSPWLRVGLAGLIGAALLFGVLYGLGRPLASGRREAAAAGEQDDRRSP</sequence>
<evidence type="ECO:0000313" key="10">
    <source>
        <dbReference type="Proteomes" id="UP001596028"/>
    </source>
</evidence>
<evidence type="ECO:0000256" key="6">
    <source>
        <dbReference type="SAM" id="MobiDB-lite"/>
    </source>
</evidence>
<dbReference type="InterPro" id="IPR025937">
    <property type="entry name" value="PDGLE_dom"/>
</dbReference>
<feature type="transmembrane region" description="Helical" evidence="7">
    <location>
        <begin position="34"/>
        <end position="52"/>
    </location>
</feature>
<dbReference type="Pfam" id="PF13190">
    <property type="entry name" value="PDGLE"/>
    <property type="match status" value="1"/>
</dbReference>
<protein>
    <submittedName>
        <fullName evidence="9">PDGLE domain-containing protein</fullName>
    </submittedName>
</protein>
<organism evidence="9 10">
    <name type="scientific">Cohnella hongkongensis</name>
    <dbReference type="NCBI Taxonomy" id="178337"/>
    <lineage>
        <taxon>Bacteria</taxon>
        <taxon>Bacillati</taxon>
        <taxon>Bacillota</taxon>
        <taxon>Bacilli</taxon>
        <taxon>Bacillales</taxon>
        <taxon>Paenibacillaceae</taxon>
        <taxon>Cohnella</taxon>
    </lineage>
</organism>
<evidence type="ECO:0000256" key="2">
    <source>
        <dbReference type="ARBA" id="ARBA00022475"/>
    </source>
</evidence>
<feature type="region of interest" description="Disordered" evidence="6">
    <location>
        <begin position="1"/>
        <end position="29"/>
    </location>
</feature>
<evidence type="ECO:0000256" key="3">
    <source>
        <dbReference type="ARBA" id="ARBA00022692"/>
    </source>
</evidence>
<reference evidence="10" key="1">
    <citation type="journal article" date="2019" name="Int. J. Syst. Evol. Microbiol.">
        <title>The Global Catalogue of Microorganisms (GCM) 10K type strain sequencing project: providing services to taxonomists for standard genome sequencing and annotation.</title>
        <authorList>
            <consortium name="The Broad Institute Genomics Platform"/>
            <consortium name="The Broad Institute Genome Sequencing Center for Infectious Disease"/>
            <person name="Wu L."/>
            <person name="Ma J."/>
        </authorList>
    </citation>
    <scope>NUCLEOTIDE SEQUENCE [LARGE SCALE GENOMIC DNA]</scope>
    <source>
        <strain evidence="10">CCUG 49571</strain>
    </source>
</reference>
<keyword evidence="5 7" id="KW-0472">Membrane</keyword>
<evidence type="ECO:0000256" key="4">
    <source>
        <dbReference type="ARBA" id="ARBA00022989"/>
    </source>
</evidence>
<proteinExistence type="predicted"/>
<accession>A0ABV9FF83</accession>
<evidence type="ECO:0000256" key="7">
    <source>
        <dbReference type="SAM" id="Phobius"/>
    </source>
</evidence>
<keyword evidence="3 7" id="KW-0812">Transmembrane</keyword>